<evidence type="ECO:0008006" key="3">
    <source>
        <dbReference type="Google" id="ProtNLM"/>
    </source>
</evidence>
<evidence type="ECO:0000313" key="1">
    <source>
        <dbReference type="EMBL" id="MFD1145968.1"/>
    </source>
</evidence>
<organism evidence="1 2">
    <name type="scientific">Saccharothrix hoggarensis</name>
    <dbReference type="NCBI Taxonomy" id="913853"/>
    <lineage>
        <taxon>Bacteria</taxon>
        <taxon>Bacillati</taxon>
        <taxon>Actinomycetota</taxon>
        <taxon>Actinomycetes</taxon>
        <taxon>Pseudonocardiales</taxon>
        <taxon>Pseudonocardiaceae</taxon>
        <taxon>Saccharothrix</taxon>
    </lineage>
</organism>
<evidence type="ECO:0000313" key="2">
    <source>
        <dbReference type="Proteomes" id="UP001597168"/>
    </source>
</evidence>
<proteinExistence type="predicted"/>
<gene>
    <name evidence="1" type="ORF">ACFQ3T_02385</name>
</gene>
<sequence>MDELSAQARAAYASGWAASGGPMTDRVRAGCLAAVELACRNHLDPDVFETTMRLGQLEGVWAAVYERREQLYVDHTAHALATWQELVWTTVDIGGAVLAFRRRINLASEAAADDEDDLVAEAVAAALLLLTSVLADRSDSRYVALLAALTEALKNAAAEGVVTAMALAAEQIGIVGLDLDLVFADAYADVADPSDDARVLLEQIVTATAADLARLLTRLTRSGADHDEMLAEVDAYLADNEPRGLRTQVDVGIGAALTRAATGWYTAHGVRSVDFVTVGGAQVCVHCMDEESKNPHLISDVLHPPIHPFCRCTLVPTSPIRLLDVSRYLTGGTDV</sequence>
<name>A0ABW3QMF8_9PSEU</name>
<keyword evidence="2" id="KW-1185">Reference proteome</keyword>
<comment type="caution">
    <text evidence="1">The sequence shown here is derived from an EMBL/GenBank/DDBJ whole genome shotgun (WGS) entry which is preliminary data.</text>
</comment>
<dbReference type="EMBL" id="JBHTLK010000005">
    <property type="protein sequence ID" value="MFD1145968.1"/>
    <property type="molecule type" value="Genomic_DNA"/>
</dbReference>
<protein>
    <recommendedName>
        <fullName evidence="3">SPP1 gp7 family phage head morphogenesis protein</fullName>
    </recommendedName>
</protein>
<dbReference type="RefSeq" id="WP_380719235.1">
    <property type="nucleotide sequence ID" value="NZ_JBHTLK010000005.1"/>
</dbReference>
<dbReference type="Proteomes" id="UP001597168">
    <property type="component" value="Unassembled WGS sequence"/>
</dbReference>
<accession>A0ABW3QMF8</accession>
<reference evidence="2" key="1">
    <citation type="journal article" date="2019" name="Int. J. Syst. Evol. Microbiol.">
        <title>The Global Catalogue of Microorganisms (GCM) 10K type strain sequencing project: providing services to taxonomists for standard genome sequencing and annotation.</title>
        <authorList>
            <consortium name="The Broad Institute Genomics Platform"/>
            <consortium name="The Broad Institute Genome Sequencing Center for Infectious Disease"/>
            <person name="Wu L."/>
            <person name="Ma J."/>
        </authorList>
    </citation>
    <scope>NUCLEOTIDE SEQUENCE [LARGE SCALE GENOMIC DNA]</scope>
    <source>
        <strain evidence="2">CCUG 60214</strain>
    </source>
</reference>